<name>A0A2Y9B4X0_9RHOB</name>
<evidence type="ECO:0000313" key="7">
    <source>
        <dbReference type="Proteomes" id="UP000251571"/>
    </source>
</evidence>
<evidence type="ECO:0000313" key="5">
    <source>
        <dbReference type="EMBL" id="SSA51430.1"/>
    </source>
</evidence>
<keyword evidence="6" id="KW-1185">Reference proteome</keyword>
<dbReference type="EMBL" id="UETC01000019">
    <property type="protein sequence ID" value="SSA51430.1"/>
    <property type="molecule type" value="Genomic_DNA"/>
</dbReference>
<dbReference type="Proteomes" id="UP000245839">
    <property type="component" value="Unassembled WGS sequence"/>
</dbReference>
<dbReference type="SUPFAM" id="SSF53613">
    <property type="entry name" value="Ribokinase-like"/>
    <property type="match status" value="1"/>
</dbReference>
<feature type="domain" description="Carbohydrate kinase PfkB" evidence="3">
    <location>
        <begin position="38"/>
        <end position="285"/>
    </location>
</feature>
<evidence type="ECO:0000259" key="3">
    <source>
        <dbReference type="Pfam" id="PF00294"/>
    </source>
</evidence>
<evidence type="ECO:0000256" key="2">
    <source>
        <dbReference type="ARBA" id="ARBA00022777"/>
    </source>
</evidence>
<evidence type="ECO:0000313" key="4">
    <source>
        <dbReference type="EMBL" id="PWJ11452.1"/>
    </source>
</evidence>
<dbReference type="GO" id="GO:0016301">
    <property type="term" value="F:kinase activity"/>
    <property type="evidence" value="ECO:0007669"/>
    <property type="project" value="UniProtKB-KW"/>
</dbReference>
<evidence type="ECO:0000256" key="1">
    <source>
        <dbReference type="ARBA" id="ARBA00022679"/>
    </source>
</evidence>
<dbReference type="InterPro" id="IPR011611">
    <property type="entry name" value="PfkB_dom"/>
</dbReference>
<gene>
    <name evidence="4" type="ORF">BCF38_11919</name>
    <name evidence="5" type="ORF">SAMN05421539_11919</name>
</gene>
<dbReference type="RefSeq" id="WP_109566333.1">
    <property type="nucleotide sequence ID" value="NZ_QGDJ01000019.1"/>
</dbReference>
<reference evidence="4 6" key="2">
    <citation type="submission" date="2018-03" db="EMBL/GenBank/DDBJ databases">
        <title>Genomic Encyclopedia of Archaeal and Bacterial Type Strains, Phase II (KMG-II): from individual species to whole genera.</title>
        <authorList>
            <person name="Goeker M."/>
        </authorList>
    </citation>
    <scope>NUCLEOTIDE SEQUENCE [LARGE SCALE GENOMIC DNA]</scope>
    <source>
        <strain evidence="4 6">DSM 25227</strain>
    </source>
</reference>
<sequence length="298" mass="30179">MSQDRAERPGVLCAGRVYCDLVFTGLPRLPTAGTEIFADDLSLHPGGGAAITAAYIAALGRPAFLAAHLPSAPFQAPVAAGLERCGVDLNLSKPSTEPGAFQLTVAMAHGGDRAFVTRDVGPAVPTLDAASLRAARIGHLHIGELKTLVERPDLLTLARAAGLSVSLDCGWDDALTASVAPLIEAVDLFLPNAEEMARLTALGLCPAPRGATVVKRGAEGSSTPGGPCLPPPAARVVDTTGAGDAFNGGFLDAWLSGAPLLACQEAGNTCGARAVSHPGGTAGAEALRRARVEMAALS</sequence>
<dbReference type="Pfam" id="PF00294">
    <property type="entry name" value="PfkB"/>
    <property type="match status" value="1"/>
</dbReference>
<keyword evidence="2" id="KW-0418">Kinase</keyword>
<dbReference type="PANTHER" id="PTHR10584:SF166">
    <property type="entry name" value="RIBOKINASE"/>
    <property type="match status" value="1"/>
</dbReference>
<dbReference type="InterPro" id="IPR029056">
    <property type="entry name" value="Ribokinase-like"/>
</dbReference>
<keyword evidence="1" id="KW-0808">Transferase</keyword>
<organism evidence="5 7">
    <name type="scientific">Jannaschia seohaensis</name>
    <dbReference type="NCBI Taxonomy" id="475081"/>
    <lineage>
        <taxon>Bacteria</taxon>
        <taxon>Pseudomonadati</taxon>
        <taxon>Pseudomonadota</taxon>
        <taxon>Alphaproteobacteria</taxon>
        <taxon>Rhodobacterales</taxon>
        <taxon>Roseobacteraceae</taxon>
        <taxon>Jannaschia</taxon>
    </lineage>
</organism>
<dbReference type="GO" id="GO:0005829">
    <property type="term" value="C:cytosol"/>
    <property type="evidence" value="ECO:0007669"/>
    <property type="project" value="TreeGrafter"/>
</dbReference>
<dbReference type="OrthoDB" id="9813569at2"/>
<dbReference type="PANTHER" id="PTHR10584">
    <property type="entry name" value="SUGAR KINASE"/>
    <property type="match status" value="1"/>
</dbReference>
<dbReference type="PROSITE" id="PS00584">
    <property type="entry name" value="PFKB_KINASES_2"/>
    <property type="match status" value="1"/>
</dbReference>
<evidence type="ECO:0000313" key="6">
    <source>
        <dbReference type="Proteomes" id="UP000245839"/>
    </source>
</evidence>
<dbReference type="AlphaFoldDB" id="A0A2Y9B4X0"/>
<protein>
    <recommendedName>
        <fullName evidence="3">Carbohydrate kinase PfkB domain-containing protein</fullName>
    </recommendedName>
</protein>
<dbReference type="Gene3D" id="3.40.1190.20">
    <property type="match status" value="1"/>
</dbReference>
<dbReference type="EMBL" id="QGDJ01000019">
    <property type="protein sequence ID" value="PWJ11452.1"/>
    <property type="molecule type" value="Genomic_DNA"/>
</dbReference>
<dbReference type="InterPro" id="IPR002173">
    <property type="entry name" value="Carboh/pur_kinase_PfkB_CS"/>
</dbReference>
<accession>A0A2Y9B4X0</accession>
<dbReference type="Proteomes" id="UP000251571">
    <property type="component" value="Unassembled WGS sequence"/>
</dbReference>
<reference evidence="5 7" key="1">
    <citation type="submission" date="2016-10" db="EMBL/GenBank/DDBJ databases">
        <authorList>
            <person name="Cai Z."/>
        </authorList>
    </citation>
    <scope>NUCLEOTIDE SEQUENCE [LARGE SCALE GENOMIC DNA]</scope>
    <source>
        <strain evidence="5 7">DSM 25227</strain>
    </source>
</reference>
<proteinExistence type="predicted"/>